<feature type="modified residue" description="4-aspartylphosphate" evidence="15">
    <location>
        <position position="769"/>
    </location>
</feature>
<evidence type="ECO:0000256" key="7">
    <source>
        <dbReference type="ARBA" id="ARBA00022679"/>
    </source>
</evidence>
<dbReference type="GO" id="GO:0005886">
    <property type="term" value="C:plasma membrane"/>
    <property type="evidence" value="ECO:0007669"/>
    <property type="project" value="UniProtKB-SubCell"/>
</dbReference>
<dbReference type="EMBL" id="LPDO01000101">
    <property type="protein sequence ID" value="KVT49592.1"/>
    <property type="molecule type" value="Genomic_DNA"/>
</dbReference>
<comment type="catalytic activity">
    <reaction evidence="1">
        <text>ATP + protein L-histidine = ADP + protein N-phospho-L-histidine.</text>
        <dbReference type="EC" id="2.7.13.3"/>
    </reaction>
</comment>
<proteinExistence type="predicted"/>
<dbReference type="Pfam" id="PF02518">
    <property type="entry name" value="HATPase_c"/>
    <property type="match status" value="1"/>
</dbReference>
<feature type="domain" description="Histidine kinase" evidence="17">
    <location>
        <begin position="470"/>
        <end position="691"/>
    </location>
</feature>
<keyword evidence="9" id="KW-0418">Kinase</keyword>
<evidence type="ECO:0000259" key="18">
    <source>
        <dbReference type="PROSITE" id="PS50110"/>
    </source>
</evidence>
<dbReference type="InterPro" id="IPR005467">
    <property type="entry name" value="His_kinase_dom"/>
</dbReference>
<evidence type="ECO:0000259" key="17">
    <source>
        <dbReference type="PROSITE" id="PS50109"/>
    </source>
</evidence>
<dbReference type="Proteomes" id="UP000056732">
    <property type="component" value="Unassembled WGS sequence"/>
</dbReference>
<evidence type="ECO:0000256" key="3">
    <source>
        <dbReference type="ARBA" id="ARBA00012438"/>
    </source>
</evidence>
<keyword evidence="10" id="KW-0067">ATP-binding</keyword>
<dbReference type="InterPro" id="IPR004358">
    <property type="entry name" value="Sig_transdc_His_kin-like_C"/>
</dbReference>
<dbReference type="InterPro" id="IPR003661">
    <property type="entry name" value="HisK_dim/P_dom"/>
</dbReference>
<evidence type="ECO:0000256" key="11">
    <source>
        <dbReference type="ARBA" id="ARBA00022989"/>
    </source>
</evidence>
<dbReference type="CDD" id="cd16922">
    <property type="entry name" value="HATPase_EvgS-ArcB-TorS-like"/>
    <property type="match status" value="1"/>
</dbReference>
<dbReference type="Pfam" id="PF00072">
    <property type="entry name" value="Response_reg"/>
    <property type="match status" value="1"/>
</dbReference>
<dbReference type="PRINTS" id="PR00344">
    <property type="entry name" value="BCTRLSENSOR"/>
</dbReference>
<evidence type="ECO:0000256" key="9">
    <source>
        <dbReference type="ARBA" id="ARBA00022777"/>
    </source>
</evidence>
<evidence type="ECO:0000256" key="16">
    <source>
        <dbReference type="SAM" id="Phobius"/>
    </source>
</evidence>
<keyword evidence="12" id="KW-0902">Two-component regulatory system</keyword>
<gene>
    <name evidence="20" type="ORF">WK53_12170</name>
</gene>
<evidence type="ECO:0000256" key="10">
    <source>
        <dbReference type="ARBA" id="ARBA00022840"/>
    </source>
</evidence>
<dbReference type="SMART" id="SM00387">
    <property type="entry name" value="HATPase_c"/>
    <property type="match status" value="1"/>
</dbReference>
<evidence type="ECO:0000256" key="4">
    <source>
        <dbReference type="ARBA" id="ARBA00022475"/>
    </source>
</evidence>
<keyword evidence="10" id="KW-0547">Nucleotide-binding</keyword>
<evidence type="ECO:0000313" key="21">
    <source>
        <dbReference type="Proteomes" id="UP000056732"/>
    </source>
</evidence>
<dbReference type="PANTHER" id="PTHR43047:SF72">
    <property type="entry name" value="OSMOSENSING HISTIDINE PROTEIN KINASE SLN1"/>
    <property type="match status" value="1"/>
</dbReference>
<dbReference type="EC" id="2.7.13.3" evidence="3"/>
<evidence type="ECO:0000313" key="20">
    <source>
        <dbReference type="EMBL" id="KVT49592.1"/>
    </source>
</evidence>
<dbReference type="PROSITE" id="PS50109">
    <property type="entry name" value="HIS_KIN"/>
    <property type="match status" value="1"/>
</dbReference>
<dbReference type="SUPFAM" id="SSF52172">
    <property type="entry name" value="CheY-like"/>
    <property type="match status" value="1"/>
</dbReference>
<dbReference type="AlphaFoldDB" id="A0AAW3N301"/>
<dbReference type="SMART" id="SM00388">
    <property type="entry name" value="HisKA"/>
    <property type="match status" value="1"/>
</dbReference>
<reference evidence="20 21" key="1">
    <citation type="submission" date="2015-11" db="EMBL/GenBank/DDBJ databases">
        <title>Expanding the genomic diversity of Burkholderia species for the development of highly accurate diagnostics.</title>
        <authorList>
            <person name="Sahl J."/>
            <person name="Keim P."/>
            <person name="Wagner D."/>
        </authorList>
    </citation>
    <scope>NUCLEOTIDE SEQUENCE [LARGE SCALE GENOMIC DNA]</scope>
    <source>
        <strain evidence="20 21">MSMB1137WGS</strain>
    </source>
</reference>
<dbReference type="InterPro" id="IPR001789">
    <property type="entry name" value="Sig_transdc_resp-reg_receiver"/>
</dbReference>
<accession>A0AAW3N301</accession>
<keyword evidence="6 15" id="KW-0597">Phosphoprotein</keyword>
<keyword evidence="8 16" id="KW-0812">Transmembrane</keyword>
<dbReference type="Pfam" id="PF00512">
    <property type="entry name" value="HisKA"/>
    <property type="match status" value="1"/>
</dbReference>
<dbReference type="FunFam" id="3.30.565.10:FF:000078">
    <property type="entry name" value="Two-component sensor histidine kinase"/>
    <property type="match status" value="1"/>
</dbReference>
<comment type="subcellular location">
    <subcellularLocation>
        <location evidence="2">Cell inner membrane</location>
        <topology evidence="2">Multi-pass membrane protein</topology>
    </subcellularLocation>
</comment>
<dbReference type="InterPro" id="IPR008207">
    <property type="entry name" value="Sig_transdc_His_kin_Hpt_dom"/>
</dbReference>
<feature type="transmembrane region" description="Helical" evidence="16">
    <location>
        <begin position="295"/>
        <end position="316"/>
    </location>
</feature>
<dbReference type="Gene3D" id="1.10.287.130">
    <property type="match status" value="1"/>
</dbReference>
<feature type="modified residue" description="Phosphohistidine" evidence="14">
    <location>
        <position position="894"/>
    </location>
</feature>
<evidence type="ECO:0000256" key="1">
    <source>
        <dbReference type="ARBA" id="ARBA00000085"/>
    </source>
</evidence>
<name>A0AAW3N301_9BURK</name>
<keyword evidence="11 16" id="KW-1133">Transmembrane helix</keyword>
<dbReference type="SUPFAM" id="SSF47384">
    <property type="entry name" value="Homodimeric domain of signal transducing histidine kinase"/>
    <property type="match status" value="1"/>
</dbReference>
<dbReference type="CDD" id="cd17546">
    <property type="entry name" value="REC_hyHK_CKI1_RcsC-like"/>
    <property type="match status" value="1"/>
</dbReference>
<evidence type="ECO:0000256" key="2">
    <source>
        <dbReference type="ARBA" id="ARBA00004429"/>
    </source>
</evidence>
<evidence type="ECO:0000256" key="8">
    <source>
        <dbReference type="ARBA" id="ARBA00022692"/>
    </source>
</evidence>
<dbReference type="CDD" id="cd00082">
    <property type="entry name" value="HisKA"/>
    <property type="match status" value="1"/>
</dbReference>
<dbReference type="Gene3D" id="3.30.565.10">
    <property type="entry name" value="Histidine kinase-like ATPase, C-terminal domain"/>
    <property type="match status" value="1"/>
</dbReference>
<dbReference type="SUPFAM" id="SSF55874">
    <property type="entry name" value="ATPase domain of HSP90 chaperone/DNA topoisomerase II/histidine kinase"/>
    <property type="match status" value="1"/>
</dbReference>
<keyword evidence="4" id="KW-1003">Cell membrane</keyword>
<evidence type="ECO:0000256" key="12">
    <source>
        <dbReference type="ARBA" id="ARBA00023012"/>
    </source>
</evidence>
<keyword evidence="7" id="KW-0808">Transferase</keyword>
<dbReference type="Gene3D" id="3.40.50.2300">
    <property type="match status" value="1"/>
</dbReference>
<evidence type="ECO:0000256" key="5">
    <source>
        <dbReference type="ARBA" id="ARBA00022519"/>
    </source>
</evidence>
<evidence type="ECO:0000259" key="19">
    <source>
        <dbReference type="PROSITE" id="PS50894"/>
    </source>
</evidence>
<dbReference type="InterPro" id="IPR036641">
    <property type="entry name" value="HPT_dom_sf"/>
</dbReference>
<protein>
    <recommendedName>
        <fullName evidence="3">histidine kinase</fullName>
        <ecNumber evidence="3">2.7.13.3</ecNumber>
    </recommendedName>
</protein>
<evidence type="ECO:0000256" key="6">
    <source>
        <dbReference type="ARBA" id="ARBA00022553"/>
    </source>
</evidence>
<dbReference type="InterPro" id="IPR036097">
    <property type="entry name" value="HisK_dim/P_sf"/>
</dbReference>
<dbReference type="GO" id="GO:0009927">
    <property type="term" value="F:histidine phosphotransfer kinase activity"/>
    <property type="evidence" value="ECO:0007669"/>
    <property type="project" value="TreeGrafter"/>
</dbReference>
<evidence type="ECO:0000256" key="13">
    <source>
        <dbReference type="ARBA" id="ARBA00023136"/>
    </source>
</evidence>
<dbReference type="SMART" id="SM00448">
    <property type="entry name" value="REC"/>
    <property type="match status" value="1"/>
</dbReference>
<comment type="caution">
    <text evidence="20">The sequence shown here is derived from an EMBL/GenBank/DDBJ whole genome shotgun (WGS) entry which is preliminary data.</text>
</comment>
<dbReference type="SUPFAM" id="SSF47226">
    <property type="entry name" value="Histidine-containing phosphotransfer domain, HPT domain"/>
    <property type="match status" value="1"/>
</dbReference>
<keyword evidence="5" id="KW-0997">Cell inner membrane</keyword>
<feature type="domain" description="HPt" evidence="19">
    <location>
        <begin position="855"/>
        <end position="949"/>
    </location>
</feature>
<evidence type="ECO:0000256" key="14">
    <source>
        <dbReference type="PROSITE-ProRule" id="PRU00110"/>
    </source>
</evidence>
<keyword evidence="13 16" id="KW-0472">Membrane</keyword>
<dbReference type="GO" id="GO:0000155">
    <property type="term" value="F:phosphorelay sensor kinase activity"/>
    <property type="evidence" value="ECO:0007669"/>
    <property type="project" value="InterPro"/>
</dbReference>
<dbReference type="PROSITE" id="PS50894">
    <property type="entry name" value="HPT"/>
    <property type="match status" value="1"/>
</dbReference>
<dbReference type="PROSITE" id="PS50110">
    <property type="entry name" value="RESPONSE_REGULATORY"/>
    <property type="match status" value="1"/>
</dbReference>
<dbReference type="InterPro" id="IPR003594">
    <property type="entry name" value="HATPase_dom"/>
</dbReference>
<evidence type="ECO:0000256" key="15">
    <source>
        <dbReference type="PROSITE-ProRule" id="PRU00169"/>
    </source>
</evidence>
<feature type="domain" description="Response regulatory" evidence="18">
    <location>
        <begin position="720"/>
        <end position="834"/>
    </location>
</feature>
<feature type="transmembrane region" description="Helical" evidence="16">
    <location>
        <begin position="337"/>
        <end position="354"/>
    </location>
</feature>
<sequence>MSLSWLHSEMEACQTTLSRTVAASEILWADRHSPDLALRQAFATQGQRAMISSQSGKVVQLVIGQRTTPVPIHDQETYLGFAQALGRLVDVGSTQQADIFRGYVYNPARSFVSIVAPAASVAALKLLESKDASELIEMLAPNVRDLPLETGYAKWSEPRRVSWMSSRINPLSHERVFQLVQPALVRDHVFAIFVAEISVDILRNSLKPMPLDGELLVIARNGEVVLHSEGDAIAADTTLAIRAVQAGTWREGFERRHDGYHDGIFTISQAIAGTDWVLAYVWSWRTVVVALWPALLPRVAGVLGILVLQWILVWLFDRKVFTPAYERSRRVFDSEHLNRLIISTVPVGLGLLTADRGEILLENALMQRYNADEKLNPGEFGRRLVALYHQHAGRAGSGSAMMSQELSWNPTGVQPSDLLVRMVAARYEDRDVLLCGIADITERRQTERALQAASESADAASRAKSAFVASMSHELRTPLNALLGHLELLGQDIHAPALAARVTAMMSASTILLNVVNAVLDMSRIEAGQMELEEVDFKLDELIEAVVALFMPKSLERRIILISQVHPNASGTYRGDPTRIRQILVNLIDNAFKFTERGAVSVIVERGSVEDYGHRILVSVKDTGIGIAKERHARIFEAFAQADVSIARRFGGTGLGLALCKKMVALMGGTISVSSTVGRGSTFRIMLPLAPRNVDCHVPERFEKSIVQSDVQRRSRRSAHLLVVDDQEMNREIIRDQLRALGYTCDVARDGLDALGQFHIQHYDAVLTDLVMTGMDGYALASCLRDEDGDIPIIAITANATATERSRCARVGIVDVLIKPVSLAVIEASLRHHLDGRATLDSAKPGVEARARFVPTVLTRGRYQILKLEAKEILKEFDHSIQQEDTTSVSVLLHSLKGLFSVALEESVVNACAGMEARLHGGDWGALREGYHDLRKIVDAVLTRLEPAS</sequence>
<dbReference type="InterPro" id="IPR011006">
    <property type="entry name" value="CheY-like_superfamily"/>
</dbReference>
<dbReference type="PANTHER" id="PTHR43047">
    <property type="entry name" value="TWO-COMPONENT HISTIDINE PROTEIN KINASE"/>
    <property type="match status" value="1"/>
</dbReference>
<organism evidence="20 21">
    <name type="scientific">Burkholderia ubonensis</name>
    <dbReference type="NCBI Taxonomy" id="101571"/>
    <lineage>
        <taxon>Bacteria</taxon>
        <taxon>Pseudomonadati</taxon>
        <taxon>Pseudomonadota</taxon>
        <taxon>Betaproteobacteria</taxon>
        <taxon>Burkholderiales</taxon>
        <taxon>Burkholderiaceae</taxon>
        <taxon>Burkholderia</taxon>
        <taxon>Burkholderia cepacia complex</taxon>
    </lineage>
</organism>
<dbReference type="InterPro" id="IPR036890">
    <property type="entry name" value="HATPase_C_sf"/>
</dbReference>